<accession>A0ACC0D4B0</accession>
<name>A0ACC0D4B0_9PEZI</name>
<evidence type="ECO:0000313" key="1">
    <source>
        <dbReference type="EMBL" id="KAI6087190.1"/>
    </source>
</evidence>
<protein>
    <submittedName>
        <fullName evidence="1">Uncharacterized protein</fullName>
    </submittedName>
</protein>
<keyword evidence="2" id="KW-1185">Reference proteome</keyword>
<gene>
    <name evidence="1" type="ORF">F4821DRAFT_236610</name>
</gene>
<proteinExistence type="predicted"/>
<evidence type="ECO:0000313" key="2">
    <source>
        <dbReference type="Proteomes" id="UP001497680"/>
    </source>
</evidence>
<comment type="caution">
    <text evidence="1">The sequence shown here is derived from an EMBL/GenBank/DDBJ whole genome shotgun (WGS) entry which is preliminary data.</text>
</comment>
<dbReference type="EMBL" id="MU394309">
    <property type="protein sequence ID" value="KAI6087190.1"/>
    <property type="molecule type" value="Genomic_DNA"/>
</dbReference>
<dbReference type="Proteomes" id="UP001497680">
    <property type="component" value="Unassembled WGS sequence"/>
</dbReference>
<organism evidence="1 2">
    <name type="scientific">Hypoxylon rubiginosum</name>
    <dbReference type="NCBI Taxonomy" id="110542"/>
    <lineage>
        <taxon>Eukaryota</taxon>
        <taxon>Fungi</taxon>
        <taxon>Dikarya</taxon>
        <taxon>Ascomycota</taxon>
        <taxon>Pezizomycotina</taxon>
        <taxon>Sordariomycetes</taxon>
        <taxon>Xylariomycetidae</taxon>
        <taxon>Xylariales</taxon>
        <taxon>Hypoxylaceae</taxon>
        <taxon>Hypoxylon</taxon>
    </lineage>
</organism>
<reference evidence="1 2" key="1">
    <citation type="journal article" date="2022" name="New Phytol.">
        <title>Ecological generalism drives hyperdiversity of secondary metabolite gene clusters in xylarialean endophytes.</title>
        <authorList>
            <person name="Franco M.E.E."/>
            <person name="Wisecaver J.H."/>
            <person name="Arnold A.E."/>
            <person name="Ju Y.M."/>
            <person name="Slot J.C."/>
            <person name="Ahrendt S."/>
            <person name="Moore L.P."/>
            <person name="Eastman K.E."/>
            <person name="Scott K."/>
            <person name="Konkel Z."/>
            <person name="Mondo S.J."/>
            <person name="Kuo A."/>
            <person name="Hayes R.D."/>
            <person name="Haridas S."/>
            <person name="Andreopoulos B."/>
            <person name="Riley R."/>
            <person name="LaButti K."/>
            <person name="Pangilinan J."/>
            <person name="Lipzen A."/>
            <person name="Amirebrahimi M."/>
            <person name="Yan J."/>
            <person name="Adam C."/>
            <person name="Keymanesh K."/>
            <person name="Ng V."/>
            <person name="Louie K."/>
            <person name="Northen T."/>
            <person name="Drula E."/>
            <person name="Henrissat B."/>
            <person name="Hsieh H.M."/>
            <person name="Youens-Clark K."/>
            <person name="Lutzoni F."/>
            <person name="Miadlikowska J."/>
            <person name="Eastwood D.C."/>
            <person name="Hamelin R.C."/>
            <person name="Grigoriev I.V."/>
            <person name="U'Ren J.M."/>
        </authorList>
    </citation>
    <scope>NUCLEOTIDE SEQUENCE [LARGE SCALE GENOMIC DNA]</scope>
    <source>
        <strain evidence="1 2">ER1909</strain>
    </source>
</reference>
<sequence>MSDDGAEDINDKVEDINDVEPDQFDDDDPVDEIESKSLDIISEAQSLPIRSNNNDNKDQFLRFIEQHKKDIVTTSGKNFLHVIAALPPKPTKHVLWLVASVLALKLGAQMMGSLDDEGKTPLHIAITRINKEFISAATAMSSENTAKRISDALLAAMRKPDRSNSLELHVAVNLRKFPTLLLLKVIKLVPKEMLRRQDSEGLTPLHLAVDYKRCSRKDQLSVVQALISRDPSVLKEVVSQRGLSVYQHHIYSRVSSAKPDKQAANRPVNKQPDNMKPNLNVNSVIQSQKSNTTTKWSANESKSTQDNITGSMEMFDQVSKPEVPGFPNISKPTEWQFPDENKDDGKNADRIKEELKLASLRVMPCDMVLRCLQIDDHSEKEFWFDYEPGPQTHMTFNEFERHWAKLDFDSTLQYVALPSISFKSGNDDGDNITAQYIRNDATRIFKWLKQRGVQRILRVIVLETKMDSIESDYHSNDAIKSALLDFRVEILDWRRPDICPATIVSIGKHLRELRLHWSGNNAILRAWSELQGLPMLSKHGQLKRIRVVIPEGGPDISPSFDSADKNYKTFVQRLETNWVLMAKLFRNEKITGSKTAGTVHSSKQELFEELLNMLAKGTSGTGEHTKKTTGMANSKATKDSPVIISESGNGYRSDPYDHYNNTGATSRRDNNAEQHRWIECMENFSIVFRNVPRPTEEEMRDEAALAPIKVALIDDGVDTTDPSLQGREYLGRSFDFYEEEGILRNQPYWISKSRHGTIMAKFIRKLCPTADIYIIKLGTGLAQHDGNNLTVDTESAIHAIDCAVKQKARIISMSWSVKIPKDLDQRNRFNDAVNSAIRAGIIMYCASSDQGNIGDFTYPHHCNPGSIFRIGAAKATGHTASYAGENTKLDFTFPGHDVALKEKTPENRLGEVQRGSSVATALAAGLAAIVLECMRLRYLRTVRARAEKSEVLFPTTSNDVMKVDATVMGEVFRRIDNLGSPFIQVWNSFTPEINEDLRDGTSNGKLEIIARLAYQLLKK</sequence>